<protein>
    <submittedName>
        <fullName evidence="3">rRNAD1-like protein</fullName>
    </submittedName>
</protein>
<dbReference type="InterPro" id="IPR025714">
    <property type="entry name" value="Methyltranfer_dom"/>
</dbReference>
<dbReference type="Pfam" id="PF13679">
    <property type="entry name" value="Methyltransf_32"/>
    <property type="match status" value="1"/>
</dbReference>
<feature type="domain" description="Methyltransferase" evidence="2">
    <location>
        <begin position="46"/>
        <end position="176"/>
    </location>
</feature>
<dbReference type="Proteomes" id="UP000194236">
    <property type="component" value="Unassembled WGS sequence"/>
</dbReference>
<name>A0A1Y3BFH2_EURMA</name>
<feature type="compositionally biased region" description="Polar residues" evidence="1">
    <location>
        <begin position="7"/>
        <end position="20"/>
    </location>
</feature>
<organism evidence="3 4">
    <name type="scientific">Euroglyphus maynei</name>
    <name type="common">Mayne's house dust mite</name>
    <dbReference type="NCBI Taxonomy" id="6958"/>
    <lineage>
        <taxon>Eukaryota</taxon>
        <taxon>Metazoa</taxon>
        <taxon>Ecdysozoa</taxon>
        <taxon>Arthropoda</taxon>
        <taxon>Chelicerata</taxon>
        <taxon>Arachnida</taxon>
        <taxon>Acari</taxon>
        <taxon>Acariformes</taxon>
        <taxon>Sarcoptiformes</taxon>
        <taxon>Astigmata</taxon>
        <taxon>Psoroptidia</taxon>
        <taxon>Analgoidea</taxon>
        <taxon>Pyroglyphidae</taxon>
        <taxon>Pyroglyphinae</taxon>
        <taxon>Euroglyphus</taxon>
    </lineage>
</organism>
<evidence type="ECO:0000259" key="2">
    <source>
        <dbReference type="Pfam" id="PF13679"/>
    </source>
</evidence>
<evidence type="ECO:0000313" key="4">
    <source>
        <dbReference type="Proteomes" id="UP000194236"/>
    </source>
</evidence>
<dbReference type="AlphaFoldDB" id="A0A1Y3BFH2"/>
<evidence type="ECO:0000313" key="3">
    <source>
        <dbReference type="EMBL" id="OTF79612.1"/>
    </source>
</evidence>
<sequence>MIRSKPFNEQQMFPSSNTKQSQEKHQFSENLSTNLDHILTRGIKAKKRHEIQQLCKLIPAVMNKFDNNLDIIDFGSGKCHLSRILGLCYGFKVFCIEAKSENLTGAVKREDKVLKALKKYKRFDVCEEEFPVKANCFLTKENRIDELFGDKITRPHLLLGLHACGSLSNLVLEEFATNP</sequence>
<accession>A0A1Y3BFH2</accession>
<gene>
    <name evidence="3" type="ORF">BLA29_009470</name>
</gene>
<reference evidence="3 4" key="1">
    <citation type="submission" date="2017-03" db="EMBL/GenBank/DDBJ databases">
        <title>Genome Survey of Euroglyphus maynei.</title>
        <authorList>
            <person name="Arlian L.G."/>
            <person name="Morgan M.S."/>
            <person name="Rider S.D."/>
        </authorList>
    </citation>
    <scope>NUCLEOTIDE SEQUENCE [LARGE SCALE GENOMIC DNA]</scope>
    <source>
        <strain evidence="3">Arlian Lab</strain>
        <tissue evidence="3">Whole body</tissue>
    </source>
</reference>
<feature type="non-terminal residue" evidence="3">
    <location>
        <position position="179"/>
    </location>
</feature>
<dbReference type="EMBL" id="MUJZ01022185">
    <property type="protein sequence ID" value="OTF79612.1"/>
    <property type="molecule type" value="Genomic_DNA"/>
</dbReference>
<comment type="caution">
    <text evidence="3">The sequence shown here is derived from an EMBL/GenBank/DDBJ whole genome shotgun (WGS) entry which is preliminary data.</text>
</comment>
<dbReference type="OrthoDB" id="5875367at2759"/>
<keyword evidence="4" id="KW-1185">Reference proteome</keyword>
<feature type="region of interest" description="Disordered" evidence="1">
    <location>
        <begin position="1"/>
        <end position="27"/>
    </location>
</feature>
<evidence type="ECO:0000256" key="1">
    <source>
        <dbReference type="SAM" id="MobiDB-lite"/>
    </source>
</evidence>
<dbReference type="PANTHER" id="PTHR12496">
    <property type="entry name" value="CGI-41 METHYLTRANSFERASE"/>
    <property type="match status" value="1"/>
</dbReference>
<proteinExistence type="predicted"/>
<dbReference type="InterPro" id="IPR052220">
    <property type="entry name" value="METTL25"/>
</dbReference>